<evidence type="ECO:0000256" key="9">
    <source>
        <dbReference type="SAM" id="MobiDB-lite"/>
    </source>
</evidence>
<dbReference type="InterPro" id="IPR033469">
    <property type="entry name" value="CYTH-like_dom_sf"/>
</dbReference>
<dbReference type="PANTHER" id="PTHR28118">
    <property type="entry name" value="POLYNUCLEOTIDE 5'-TRIPHOSPHATASE-RELATED"/>
    <property type="match status" value="1"/>
</dbReference>
<dbReference type="EC" id="3.6.1.74" evidence="8"/>
<dbReference type="Proteomes" id="UP000092555">
    <property type="component" value="Unassembled WGS sequence"/>
</dbReference>
<feature type="compositionally biased region" description="Low complexity" evidence="9">
    <location>
        <begin position="146"/>
        <end position="160"/>
    </location>
</feature>
<proteinExistence type="inferred from homology"/>
<dbReference type="Gene3D" id="3.20.100.10">
    <property type="entry name" value="mRNA triphosphatase Cet1-like"/>
    <property type="match status" value="1"/>
</dbReference>
<name>A0A1A0H8V8_9ASCO</name>
<accession>A0A1A0H8V8</accession>
<comment type="subunit">
    <text evidence="8">Heterodimer. The mRNA-capping enzyme is composed of two separate chains alpha and beta, respectively a mRNA guanylyltransferase and an mRNA 5'-triphosphate monophosphatase.</text>
</comment>
<evidence type="ECO:0000256" key="7">
    <source>
        <dbReference type="ARBA" id="ARBA00047740"/>
    </source>
</evidence>
<comment type="cofactor">
    <cofactor evidence="1 8">
        <name>Mg(2+)</name>
        <dbReference type="ChEBI" id="CHEBI:18420"/>
    </cofactor>
</comment>
<evidence type="ECO:0000313" key="12">
    <source>
        <dbReference type="Proteomes" id="UP000092555"/>
    </source>
</evidence>
<dbReference type="AlphaFoldDB" id="A0A1A0H8V8"/>
<evidence type="ECO:0000313" key="11">
    <source>
        <dbReference type="EMBL" id="OBA20318.1"/>
    </source>
</evidence>
<feature type="compositionally biased region" description="Acidic residues" evidence="9">
    <location>
        <begin position="80"/>
        <end position="93"/>
    </location>
</feature>
<comment type="function">
    <text evidence="8">First step of mRNA capping. Converts the 5'-triphosphate end of a nascent mRNA chain into a diphosphate end.</text>
</comment>
<feature type="region of interest" description="Disordered" evidence="9">
    <location>
        <begin position="143"/>
        <end position="162"/>
    </location>
</feature>
<comment type="similarity">
    <text evidence="3 8">Belongs to the fungal TPase family.</text>
</comment>
<keyword evidence="8" id="KW-0506">mRNA capping</keyword>
<sequence length="482" mass="54007">MNVGSILNGESPSKSGDVDSKEPVGQRPSLPDLPHRQSINNLLNETPKNRRAGTNPQGSSLPDPQVGSDASETSYPANSDEAEDEDDVDADAEDIDRELAAASTSANAKRSDFLDTELKKLQQLKAARKKPVRYQEPPVWARQWIPPSQQGQGISSSSSEGGPGPAYVGLVGSAGPAAKSVFSREAMVLSDLECLITGVIPPQLTVRTIAEWLYANFVEILLENRQYVELELKFGTLVDKDTGSRIDVGVSTECIYTKTANTRFDMGVHEVGWREMRLFLDELEKNYAEAVRKDPTRPRRKFSLTESNNTDYFYQITERNEKPRKIRISKDNLLSPPRYTAISKQRVSDLFIHNPSSMYDLRLSLLIEFPVDAQNIEPIMKKNKPSLQRGKARASYSHAPTVTRFDFTEVSSPRASKNKAGRAVAEHEKTHELELEIDTYQIFRGFDRVRDGSDTIRFEELVEIFLNNARCLNNRVTKLASK</sequence>
<keyword evidence="6 8" id="KW-0539">Nucleus</keyword>
<comment type="subcellular location">
    <subcellularLocation>
        <location evidence="2 8">Nucleus</location>
    </subcellularLocation>
</comment>
<dbReference type="SUPFAM" id="SSF55154">
    <property type="entry name" value="CYTH-like phosphatases"/>
    <property type="match status" value="1"/>
</dbReference>
<organism evidence="11 12">
    <name type="scientific">Metschnikowia bicuspidata var. bicuspidata NRRL YB-4993</name>
    <dbReference type="NCBI Taxonomy" id="869754"/>
    <lineage>
        <taxon>Eukaryota</taxon>
        <taxon>Fungi</taxon>
        <taxon>Dikarya</taxon>
        <taxon>Ascomycota</taxon>
        <taxon>Saccharomycotina</taxon>
        <taxon>Pichiomycetes</taxon>
        <taxon>Metschnikowiaceae</taxon>
        <taxon>Metschnikowia</taxon>
    </lineage>
</organism>
<dbReference type="InterPro" id="IPR040343">
    <property type="entry name" value="Cet1/Ctl1"/>
</dbReference>
<evidence type="ECO:0000256" key="2">
    <source>
        <dbReference type="ARBA" id="ARBA00004123"/>
    </source>
</evidence>
<dbReference type="RefSeq" id="XP_018710840.1">
    <property type="nucleotide sequence ID" value="XM_018857728.1"/>
</dbReference>
<dbReference type="GeneID" id="30030704"/>
<keyword evidence="4 8" id="KW-0507">mRNA processing</keyword>
<dbReference type="InterPro" id="IPR037009">
    <property type="entry name" value="mRNA_triPase_Cet1_sf"/>
</dbReference>
<keyword evidence="5 8" id="KW-0378">Hydrolase</keyword>
<dbReference type="CDD" id="cd07470">
    <property type="entry name" value="CYTH-like_mRNA_RTPase"/>
    <property type="match status" value="1"/>
</dbReference>
<dbReference type="OrthoDB" id="272147at2759"/>
<reference evidence="11 12" key="1">
    <citation type="submission" date="2016-05" db="EMBL/GenBank/DDBJ databases">
        <title>Comparative genomics of biotechnologically important yeasts.</title>
        <authorList>
            <consortium name="DOE Joint Genome Institute"/>
            <person name="Riley R."/>
            <person name="Haridas S."/>
            <person name="Wolfe K.H."/>
            <person name="Lopes M.R."/>
            <person name="Hittinger C.T."/>
            <person name="Goker M."/>
            <person name="Salamov A."/>
            <person name="Wisecaver J."/>
            <person name="Long T.M."/>
            <person name="Aerts A.L."/>
            <person name="Barry K."/>
            <person name="Choi C."/>
            <person name="Clum A."/>
            <person name="Coughlan A.Y."/>
            <person name="Deshpande S."/>
            <person name="Douglass A.P."/>
            <person name="Hanson S.J."/>
            <person name="Klenk H.-P."/>
            <person name="LaButti K."/>
            <person name="Lapidus A."/>
            <person name="Lindquist E."/>
            <person name="Lipzen A."/>
            <person name="Meier-kolthoff J.P."/>
            <person name="Ohm R.A."/>
            <person name="Otillar R.P."/>
            <person name="Pangilinan J."/>
            <person name="Peng Y."/>
            <person name="Rokas A."/>
            <person name="Rosa C.A."/>
            <person name="Scheuner C."/>
            <person name="Sibirny A.A."/>
            <person name="Slot J.C."/>
            <person name="Stielow J.B."/>
            <person name="Sun H."/>
            <person name="Kurtzman C.P."/>
            <person name="Blackwell M."/>
            <person name="Grigoriev I.V."/>
            <person name="Jeffries T.W."/>
        </authorList>
    </citation>
    <scope>NUCLEOTIDE SEQUENCE [LARGE SCALE GENOMIC DNA]</scope>
    <source>
        <strain evidence="11 12">NRRL YB-4993</strain>
    </source>
</reference>
<comment type="caution">
    <text evidence="11">The sequence shown here is derived from an EMBL/GenBank/DDBJ whole genome shotgun (WGS) entry which is preliminary data.</text>
</comment>
<feature type="region of interest" description="Disordered" evidence="9">
    <location>
        <begin position="1"/>
        <end position="93"/>
    </location>
</feature>
<dbReference type="GO" id="GO:0031533">
    <property type="term" value="C:mRNA capping enzyme complex"/>
    <property type="evidence" value="ECO:0007669"/>
    <property type="project" value="UniProtKB-UniRule"/>
</dbReference>
<evidence type="ECO:0000259" key="10">
    <source>
        <dbReference type="Pfam" id="PF02940"/>
    </source>
</evidence>
<evidence type="ECO:0000256" key="4">
    <source>
        <dbReference type="ARBA" id="ARBA00022664"/>
    </source>
</evidence>
<dbReference type="GO" id="GO:0006370">
    <property type="term" value="P:7-methylguanosine mRNA capping"/>
    <property type="evidence" value="ECO:0007669"/>
    <property type="project" value="UniProtKB-UniRule"/>
</dbReference>
<evidence type="ECO:0000256" key="5">
    <source>
        <dbReference type="ARBA" id="ARBA00022801"/>
    </source>
</evidence>
<dbReference type="GO" id="GO:0004651">
    <property type="term" value="F:polynucleotide 5'-phosphatase activity"/>
    <property type="evidence" value="ECO:0007669"/>
    <property type="project" value="UniProtKB-UniRule"/>
</dbReference>
<comment type="catalytic activity">
    <reaction evidence="7">
        <text>a 5'-end triphospho-ribonucleoside in mRNA + H2O = a 5'-end diphospho-ribonucleoside in mRNA + phosphate + H(+)</text>
        <dbReference type="Rhea" id="RHEA:67004"/>
        <dbReference type="Rhea" id="RHEA-COMP:17164"/>
        <dbReference type="Rhea" id="RHEA-COMP:17165"/>
        <dbReference type="ChEBI" id="CHEBI:15377"/>
        <dbReference type="ChEBI" id="CHEBI:15378"/>
        <dbReference type="ChEBI" id="CHEBI:43474"/>
        <dbReference type="ChEBI" id="CHEBI:167616"/>
        <dbReference type="ChEBI" id="CHEBI:167618"/>
        <dbReference type="EC" id="3.6.1.74"/>
    </reaction>
    <physiologicalReaction direction="left-to-right" evidence="7">
        <dbReference type="Rhea" id="RHEA:67005"/>
    </physiologicalReaction>
</comment>
<protein>
    <recommendedName>
        <fullName evidence="8">mRNA-capping enzyme subunit beta</fullName>
        <ecNumber evidence="8">3.6.1.74</ecNumber>
    </recommendedName>
    <alternativeName>
        <fullName evidence="8">mRNA 5'-phosphatase</fullName>
    </alternativeName>
    <alternativeName>
        <fullName evidence="8">mRNA 5'-triphosphate monophosphatase</fullName>
    </alternativeName>
</protein>
<evidence type="ECO:0000256" key="3">
    <source>
        <dbReference type="ARBA" id="ARBA00006345"/>
    </source>
</evidence>
<feature type="domain" description="mRNA triphosphatase Cet1-like" evidence="10">
    <location>
        <begin position="205"/>
        <end position="437"/>
    </location>
</feature>
<feature type="compositionally biased region" description="Polar residues" evidence="9">
    <location>
        <begin position="37"/>
        <end position="77"/>
    </location>
</feature>
<dbReference type="STRING" id="869754.A0A1A0H8V8"/>
<dbReference type="GO" id="GO:0140818">
    <property type="term" value="F:mRNA 5'-triphosphate monophosphatase activity"/>
    <property type="evidence" value="ECO:0007669"/>
    <property type="project" value="UniProtKB-EC"/>
</dbReference>
<evidence type="ECO:0000256" key="6">
    <source>
        <dbReference type="ARBA" id="ARBA00023242"/>
    </source>
</evidence>
<dbReference type="EMBL" id="LXTC01000004">
    <property type="protein sequence ID" value="OBA20318.1"/>
    <property type="molecule type" value="Genomic_DNA"/>
</dbReference>
<evidence type="ECO:0000256" key="8">
    <source>
        <dbReference type="RuleBase" id="RU367053"/>
    </source>
</evidence>
<evidence type="ECO:0000256" key="1">
    <source>
        <dbReference type="ARBA" id="ARBA00001946"/>
    </source>
</evidence>
<gene>
    <name evidence="11" type="ORF">METBIDRAFT_43985</name>
</gene>
<keyword evidence="12" id="KW-1185">Reference proteome</keyword>
<dbReference type="PANTHER" id="PTHR28118:SF1">
    <property type="entry name" value="POLYNUCLEOTIDE 5'-TRIPHOSPHATASE CTL1-RELATED"/>
    <property type="match status" value="1"/>
</dbReference>
<dbReference type="InterPro" id="IPR004206">
    <property type="entry name" value="mRNA_triPase_Cet1"/>
</dbReference>
<dbReference type="Pfam" id="PF02940">
    <property type="entry name" value="mRNA_triPase"/>
    <property type="match status" value="1"/>
</dbReference>